<dbReference type="EMBL" id="JACATN010000002">
    <property type="protein sequence ID" value="MBT2160673.1"/>
    <property type="molecule type" value="Genomic_DNA"/>
</dbReference>
<dbReference type="RefSeq" id="WP_214610894.1">
    <property type="nucleotide sequence ID" value="NZ_JACATN010000002.1"/>
</dbReference>
<dbReference type="InterPro" id="IPR018714">
    <property type="entry name" value="DUF2237"/>
</dbReference>
<dbReference type="Proteomes" id="UP000740413">
    <property type="component" value="Unassembled WGS sequence"/>
</dbReference>
<evidence type="ECO:0000313" key="1">
    <source>
        <dbReference type="EMBL" id="MBT2160673.1"/>
    </source>
</evidence>
<organism evidence="1 2">
    <name type="scientific">Zobellia barbeyronii</name>
    <dbReference type="NCBI Taxonomy" id="2748009"/>
    <lineage>
        <taxon>Bacteria</taxon>
        <taxon>Pseudomonadati</taxon>
        <taxon>Bacteroidota</taxon>
        <taxon>Flavobacteriia</taxon>
        <taxon>Flavobacteriales</taxon>
        <taxon>Flavobacteriaceae</taxon>
        <taxon>Zobellia</taxon>
    </lineage>
</organism>
<dbReference type="Pfam" id="PF09996">
    <property type="entry name" value="DUF2237"/>
    <property type="match status" value="1"/>
</dbReference>
<proteinExistence type="predicted"/>
<accession>A0ABS5WB90</accession>
<reference evidence="1 2" key="1">
    <citation type="submission" date="2020-06" db="EMBL/GenBank/DDBJ databases">
        <authorList>
            <person name="Isaeva M.P."/>
            <person name="Chernysheva N.Y."/>
        </authorList>
    </citation>
    <scope>NUCLEOTIDE SEQUENCE [LARGE SCALE GENOMIC DNA]</scope>
    <source>
        <strain evidence="1 2">KMM 6746</strain>
    </source>
</reference>
<protein>
    <submittedName>
        <fullName evidence="1">DUF2237 domain-containing protein</fullName>
    </submittedName>
</protein>
<dbReference type="PANTHER" id="PTHR37466">
    <property type="entry name" value="SLR1628 PROTEIN"/>
    <property type="match status" value="1"/>
</dbReference>
<comment type="caution">
    <text evidence="1">The sequence shown here is derived from an EMBL/GenBank/DDBJ whole genome shotgun (WGS) entry which is preliminary data.</text>
</comment>
<gene>
    <name evidence="1" type="ORF">HW347_05300</name>
</gene>
<keyword evidence="2" id="KW-1185">Reference proteome</keyword>
<dbReference type="PANTHER" id="PTHR37466:SF1">
    <property type="entry name" value="SLR1628 PROTEIN"/>
    <property type="match status" value="1"/>
</dbReference>
<reference evidence="2" key="2">
    <citation type="submission" date="2023-07" db="EMBL/GenBank/DDBJ databases">
        <title>Zobellia barbeyronii sp. nov., a new marine flavobacterium, isolated from green and red algae.</title>
        <authorList>
            <person name="Nedashkovskaya O.I."/>
            <person name="Otstavnykh N."/>
            <person name="Zhukova N."/>
            <person name="Guzev K."/>
            <person name="Chausova V."/>
            <person name="Tekutyeva L."/>
            <person name="Mikhailov V."/>
            <person name="Isaeva M."/>
        </authorList>
    </citation>
    <scope>NUCLEOTIDE SEQUENCE [LARGE SCALE GENOMIC DNA]</scope>
    <source>
        <strain evidence="2">KMM 6746</strain>
    </source>
</reference>
<name>A0ABS5WB90_9FLAO</name>
<sequence>MPESNKLNVLGTALEACCTNPPTGYFRDGFCTTIQEDSGTHILCAIVTEDFLNFTKGRGNNLSTPLPHWNFPGLKPGSKWCLCISRWLEAERAGKAPFVVLEATHQKALEYTTLKMLQKYEALV</sequence>
<evidence type="ECO:0000313" key="2">
    <source>
        <dbReference type="Proteomes" id="UP000740413"/>
    </source>
</evidence>
<dbReference type="Gene3D" id="3.30.56.110">
    <property type="entry name" value="Protein of unknown function DUF2237"/>
    <property type="match status" value="1"/>
</dbReference>